<protein>
    <submittedName>
        <fullName evidence="3">Uncharacterized protein</fullName>
    </submittedName>
</protein>
<feature type="compositionally biased region" description="Polar residues" evidence="1">
    <location>
        <begin position="797"/>
        <end position="810"/>
    </location>
</feature>
<keyword evidence="2" id="KW-0732">Signal</keyword>
<accession>A0A8J6L975</accession>
<feature type="region of interest" description="Disordered" evidence="1">
    <location>
        <begin position="787"/>
        <end position="832"/>
    </location>
</feature>
<evidence type="ECO:0000256" key="1">
    <source>
        <dbReference type="SAM" id="MobiDB-lite"/>
    </source>
</evidence>
<keyword evidence="4" id="KW-1185">Reference proteome</keyword>
<feature type="signal peptide" evidence="2">
    <location>
        <begin position="1"/>
        <end position="27"/>
    </location>
</feature>
<proteinExistence type="predicted"/>
<evidence type="ECO:0000313" key="3">
    <source>
        <dbReference type="EMBL" id="KAH0810563.1"/>
    </source>
</evidence>
<sequence>MPTRRSANSSLVVRLSIIEWGLPGSEASRLCWDAGAWDRGPGVPGDLTSSFTGPPYDNDDDGGLCNQKQYLGINDDILSFSRKKATRYVYTTKCQKNPKSKAIRDELLKRLLSWCQKHSPLTKHDTSLSTEGTTPCKKYGNTTPLTRWEAGRRADHRVCRPRKQPRSRDGALVSKNTVPHSDLHFHNSSSRDQRETLFRNSCDLENLTKTDHFVLQLSSRIHILISTPWKWGGNVSLSQVAMEDRDYRGRICNFGGRVRMASDVGNLILFGSNVWGGCPEEGTVHKRKVETTVKLIHVADPSWSWTWMWVSVDGAHLIDLWTLAWILVVVSSAVFVEEAKKGKDVIDEDVKGLEKERQRSAVSSIRTAPAADSKKQNRDCNDSTHAIWTFTIVCSCNAPIVSSIRQYGERIGGCGGEDADLACQTMSDDVNSIWSDSCGECQQQKATRCEDSDRNCEIPAIRPPREHVSANAAIKGFLFLVRRDEDQKKKNTNVNGGIVVGHRLFNAGFGGACRRRSRRANGPLLDGANNNHPFCLGEIDSGGWEEKNGVRSVRAHYFILMVPAALDSIKLFLQETILPRTGIDRWTRRRLGLFLLLARQHITQTGRAHLPRKHPPDSASIAREKFLLDVCVVDANTSCIRFRPHNKLNKSTCLRKGNSSGDYKPSVSPELGRFEGIASRSRSRIAALRFTSYLKASHGDAFLRLSDSETMQIVSGRKGNGDTETPYLDAAGICRCRQNSPQTTTVLLRRYWQDGTIRATKYSHFERLPNHNLAFTHQPHTVRSLFLHPQRRDTLASPHTTNTTPPNQSDPFGPPLTHYPRPPLPSSPLCGVHGSRHPPLVYEIRRLRNSVDNHLVERHRDATYLIGVVHDDFILSVWMLPASKKKPIVDHNAGGTSKLPALSSPCFRKQHHENELIHSVAGVSPADAAARRRSNGRASETSTEEPHSIRGQKVGTYDIRRARAVRVRRRIRVTPGAAVPVRGARQFGRFASVPLVYHQVDGHFAFQTTYIPMAEIITQLVNLQHTKNNQFRMVESQGWTRIYISQKSRSRITAGHTPLQWVRFFPELPIGQVAACWTLWFCRSARLGVQRHISLSVRGDKSGPSS</sequence>
<dbReference type="AlphaFoldDB" id="A0A8J6L975"/>
<feature type="region of interest" description="Disordered" evidence="1">
    <location>
        <begin position="361"/>
        <end position="380"/>
    </location>
</feature>
<feature type="region of interest" description="Disordered" evidence="1">
    <location>
        <begin position="153"/>
        <end position="189"/>
    </location>
</feature>
<feature type="chain" id="PRO_5035255716" evidence="2">
    <location>
        <begin position="28"/>
        <end position="1106"/>
    </location>
</feature>
<evidence type="ECO:0000313" key="4">
    <source>
        <dbReference type="Proteomes" id="UP000719412"/>
    </source>
</evidence>
<feature type="region of interest" description="Disordered" evidence="1">
    <location>
        <begin position="924"/>
        <end position="950"/>
    </location>
</feature>
<reference evidence="3" key="1">
    <citation type="journal article" date="2020" name="J Insects Food Feed">
        <title>The yellow mealworm (Tenebrio molitor) genome: a resource for the emerging insects as food and feed industry.</title>
        <authorList>
            <person name="Eriksson T."/>
            <person name="Andere A."/>
            <person name="Kelstrup H."/>
            <person name="Emery V."/>
            <person name="Picard C."/>
        </authorList>
    </citation>
    <scope>NUCLEOTIDE SEQUENCE</scope>
    <source>
        <strain evidence="3">Stoneville</strain>
        <tissue evidence="3">Whole head</tissue>
    </source>
</reference>
<gene>
    <name evidence="3" type="ORF">GEV33_012231</name>
</gene>
<organism evidence="3 4">
    <name type="scientific">Tenebrio molitor</name>
    <name type="common">Yellow mealworm beetle</name>
    <dbReference type="NCBI Taxonomy" id="7067"/>
    <lineage>
        <taxon>Eukaryota</taxon>
        <taxon>Metazoa</taxon>
        <taxon>Ecdysozoa</taxon>
        <taxon>Arthropoda</taxon>
        <taxon>Hexapoda</taxon>
        <taxon>Insecta</taxon>
        <taxon>Pterygota</taxon>
        <taxon>Neoptera</taxon>
        <taxon>Endopterygota</taxon>
        <taxon>Coleoptera</taxon>
        <taxon>Polyphaga</taxon>
        <taxon>Cucujiformia</taxon>
        <taxon>Tenebrionidae</taxon>
        <taxon>Tenebrio</taxon>
    </lineage>
</organism>
<dbReference type="Proteomes" id="UP000719412">
    <property type="component" value="Unassembled WGS sequence"/>
</dbReference>
<reference evidence="3" key="2">
    <citation type="submission" date="2021-08" db="EMBL/GenBank/DDBJ databases">
        <authorList>
            <person name="Eriksson T."/>
        </authorList>
    </citation>
    <scope>NUCLEOTIDE SEQUENCE</scope>
    <source>
        <strain evidence="3">Stoneville</strain>
        <tissue evidence="3">Whole head</tissue>
    </source>
</reference>
<name>A0A8J6L975_TENMO</name>
<evidence type="ECO:0000256" key="2">
    <source>
        <dbReference type="SAM" id="SignalP"/>
    </source>
</evidence>
<comment type="caution">
    <text evidence="3">The sequence shown here is derived from an EMBL/GenBank/DDBJ whole genome shotgun (WGS) entry which is preliminary data.</text>
</comment>
<dbReference type="EMBL" id="JABDTM020027420">
    <property type="protein sequence ID" value="KAH0810563.1"/>
    <property type="molecule type" value="Genomic_DNA"/>
</dbReference>